<protein>
    <submittedName>
        <fullName evidence="3">Uncharacterized protein</fullName>
    </submittedName>
</protein>
<evidence type="ECO:0000313" key="3">
    <source>
        <dbReference type="WBParaSite" id="nRc.2.0.1.t24778-RA"/>
    </source>
</evidence>
<feature type="region of interest" description="Disordered" evidence="1">
    <location>
        <begin position="86"/>
        <end position="170"/>
    </location>
</feature>
<feature type="region of interest" description="Disordered" evidence="1">
    <location>
        <begin position="303"/>
        <end position="347"/>
    </location>
</feature>
<organism evidence="2 3">
    <name type="scientific">Romanomermis culicivorax</name>
    <name type="common">Nematode worm</name>
    <dbReference type="NCBI Taxonomy" id="13658"/>
    <lineage>
        <taxon>Eukaryota</taxon>
        <taxon>Metazoa</taxon>
        <taxon>Ecdysozoa</taxon>
        <taxon>Nematoda</taxon>
        <taxon>Enoplea</taxon>
        <taxon>Dorylaimia</taxon>
        <taxon>Mermithida</taxon>
        <taxon>Mermithoidea</taxon>
        <taxon>Mermithidae</taxon>
        <taxon>Romanomermis</taxon>
    </lineage>
</organism>
<sequence length="347" mass="40379">MYASCQSRAGGLAYTIAKAGLENKKDPEPNYPNIQVIDPKKAHDIVEVEKNLKKKVGYRVKHTYNRPATSKVPRRWYKRYCDRKQKSETLDRDRKRKHESGQRDEKRREKSMSKEKRQKGNDEESESHRQKEQERKDESHERKQEEKRDAKEHKDSRKSRSKRRMPVYYQHDDRLDMSYSSRATSLDRARTNEMTQQGVSMSDPNGMIQVQQQQLPYLPPNYPGLPMVGVDCLNRPIFPGQLLTSTVVPLPTQFQMPLFPVMQFQRGQGPYYHQFLVPPGLQMLPPTIIPPICNVQGEERMDIPGPLTVMQPPQRPPSTGNPDYILPLKRETEIGQPGRDHSGQRHK</sequence>
<proteinExistence type="predicted"/>
<keyword evidence="2" id="KW-1185">Reference proteome</keyword>
<reference evidence="3" key="1">
    <citation type="submission" date="2022-11" db="UniProtKB">
        <authorList>
            <consortium name="WormBaseParasite"/>
        </authorList>
    </citation>
    <scope>IDENTIFICATION</scope>
</reference>
<feature type="compositionally biased region" description="Basic residues" evidence="1">
    <location>
        <begin position="156"/>
        <end position="165"/>
    </location>
</feature>
<evidence type="ECO:0000313" key="2">
    <source>
        <dbReference type="Proteomes" id="UP000887565"/>
    </source>
</evidence>
<dbReference type="Proteomes" id="UP000887565">
    <property type="component" value="Unplaced"/>
</dbReference>
<feature type="compositionally biased region" description="Basic and acidic residues" evidence="1">
    <location>
        <begin position="328"/>
        <end position="347"/>
    </location>
</feature>
<evidence type="ECO:0000256" key="1">
    <source>
        <dbReference type="SAM" id="MobiDB-lite"/>
    </source>
</evidence>
<accession>A0A915JGJ2</accession>
<dbReference type="WBParaSite" id="nRc.2.0.1.t24778-RA">
    <property type="protein sequence ID" value="nRc.2.0.1.t24778-RA"/>
    <property type="gene ID" value="nRc.2.0.1.g24778"/>
</dbReference>
<name>A0A915JGJ2_ROMCU</name>
<dbReference type="AlphaFoldDB" id="A0A915JGJ2"/>
<feature type="compositionally biased region" description="Basic and acidic residues" evidence="1">
    <location>
        <begin position="86"/>
        <end position="155"/>
    </location>
</feature>